<evidence type="ECO:0000256" key="1">
    <source>
        <dbReference type="ARBA" id="ARBA00006464"/>
    </source>
</evidence>
<dbReference type="RefSeq" id="WP_349243594.1">
    <property type="nucleotide sequence ID" value="NZ_JASCXX010000003.1"/>
</dbReference>
<dbReference type="EMBL" id="JASCXX010000003">
    <property type="protein sequence ID" value="MDI6448185.1"/>
    <property type="molecule type" value="Genomic_DNA"/>
</dbReference>
<evidence type="ECO:0000313" key="4">
    <source>
        <dbReference type="EMBL" id="MDI6448185.1"/>
    </source>
</evidence>
<dbReference type="PANTHER" id="PTHR30576">
    <property type="entry name" value="COLANIC BIOSYNTHESIS UDP-GLUCOSE LIPID CARRIER TRANSFERASE"/>
    <property type="match status" value="1"/>
</dbReference>
<name>A0AAW6TRI4_9BACT</name>
<dbReference type="AlphaFoldDB" id="A0AAW6TRI4"/>
<keyword evidence="4" id="KW-0808">Transferase</keyword>
<keyword evidence="2" id="KW-1133">Transmembrane helix</keyword>
<proteinExistence type="inferred from homology"/>
<protein>
    <submittedName>
        <fullName evidence="4">Sugar transferase</fullName>
        <ecNumber evidence="4">2.7.8.-</ecNumber>
    </submittedName>
</protein>
<evidence type="ECO:0000256" key="2">
    <source>
        <dbReference type="SAM" id="Phobius"/>
    </source>
</evidence>
<evidence type="ECO:0000259" key="3">
    <source>
        <dbReference type="Pfam" id="PF02397"/>
    </source>
</evidence>
<keyword evidence="5" id="KW-1185">Reference proteome</keyword>
<reference evidence="4" key="1">
    <citation type="submission" date="2023-05" db="EMBL/GenBank/DDBJ databases">
        <title>Anaerotaeda fermentans gen. nov., sp. nov., a novel anaerobic planctomycete of the new family within the order Sedimentisphaerales isolated from Taman Peninsula, Russia.</title>
        <authorList>
            <person name="Khomyakova M.A."/>
            <person name="Merkel A.Y."/>
            <person name="Slobodkin A.I."/>
        </authorList>
    </citation>
    <scope>NUCLEOTIDE SEQUENCE</scope>
    <source>
        <strain evidence="4">M17dextr</strain>
    </source>
</reference>
<evidence type="ECO:0000313" key="5">
    <source>
        <dbReference type="Proteomes" id="UP001431776"/>
    </source>
</evidence>
<dbReference type="EC" id="2.7.8.-" evidence="4"/>
<dbReference type="PANTHER" id="PTHR30576:SF0">
    <property type="entry name" value="UNDECAPRENYL-PHOSPHATE N-ACETYLGALACTOSAMINYL 1-PHOSPHATE TRANSFERASE-RELATED"/>
    <property type="match status" value="1"/>
</dbReference>
<comment type="similarity">
    <text evidence="1">Belongs to the bacterial sugar transferase family.</text>
</comment>
<feature type="transmembrane region" description="Helical" evidence="2">
    <location>
        <begin position="68"/>
        <end position="91"/>
    </location>
</feature>
<dbReference type="Proteomes" id="UP001431776">
    <property type="component" value="Unassembled WGS sequence"/>
</dbReference>
<keyword evidence="2" id="KW-0472">Membrane</keyword>
<dbReference type="Pfam" id="PF02397">
    <property type="entry name" value="Bac_transf"/>
    <property type="match status" value="1"/>
</dbReference>
<comment type="caution">
    <text evidence="4">The sequence shown here is derived from an EMBL/GenBank/DDBJ whole genome shotgun (WGS) entry which is preliminary data.</text>
</comment>
<dbReference type="InterPro" id="IPR003362">
    <property type="entry name" value="Bact_transf"/>
</dbReference>
<accession>A0AAW6TRI4</accession>
<sequence length="245" mass="27546">MEQRARLGEASRAVTADCEPVAQTGVIRFRPSAAAPRLRGVDGHVEPSTFAIAQPSKAVELLIRLLDIIGSLFILAWTLPFMVVAAVAIKLSSRGPVLYRQQRVGEGGRLFNLYKFRTMIDNAEKHVGPVLASKDDSRVTAVGRILRRTRLDELPQLYNILRGDMSLVGPRPERPYFVQRHKALQGVRLVVKPGLTGLAQVRSFYDLKPAHKVKYDYIYIQNRSFLLNLYILLQTVPVLFAKKGW</sequence>
<gene>
    <name evidence="4" type="ORF">QJ522_03925</name>
</gene>
<dbReference type="GO" id="GO:0016780">
    <property type="term" value="F:phosphotransferase activity, for other substituted phosphate groups"/>
    <property type="evidence" value="ECO:0007669"/>
    <property type="project" value="TreeGrafter"/>
</dbReference>
<keyword evidence="2" id="KW-0812">Transmembrane</keyword>
<feature type="domain" description="Bacterial sugar transferase" evidence="3">
    <location>
        <begin position="64"/>
        <end position="240"/>
    </location>
</feature>
<organism evidence="4 5">
    <name type="scientific">Anaerobaca lacustris</name>
    <dbReference type="NCBI Taxonomy" id="3044600"/>
    <lineage>
        <taxon>Bacteria</taxon>
        <taxon>Pseudomonadati</taxon>
        <taxon>Planctomycetota</taxon>
        <taxon>Phycisphaerae</taxon>
        <taxon>Sedimentisphaerales</taxon>
        <taxon>Anaerobacaceae</taxon>
        <taxon>Anaerobaca</taxon>
    </lineage>
</organism>